<dbReference type="EMBL" id="BQNB010010893">
    <property type="protein sequence ID" value="GJS83344.1"/>
    <property type="molecule type" value="Genomic_DNA"/>
</dbReference>
<gene>
    <name evidence="2" type="ORF">Tco_0749885</name>
</gene>
<dbReference type="InterPro" id="IPR056924">
    <property type="entry name" value="SH3_Tf2-1"/>
</dbReference>
<evidence type="ECO:0000313" key="2">
    <source>
        <dbReference type="EMBL" id="GJS83344.1"/>
    </source>
</evidence>
<dbReference type="PANTHER" id="PTHR46148:SF59">
    <property type="entry name" value="NUCLEOTIDYLTRANSFERASE, RIBONUCLEASE H"/>
    <property type="match status" value="1"/>
</dbReference>
<feature type="domain" description="Tf2-1-like SH3-like" evidence="1">
    <location>
        <begin position="240"/>
        <end position="304"/>
    </location>
</feature>
<evidence type="ECO:0000313" key="3">
    <source>
        <dbReference type="Proteomes" id="UP001151760"/>
    </source>
</evidence>
<evidence type="ECO:0000259" key="1">
    <source>
        <dbReference type="Pfam" id="PF24626"/>
    </source>
</evidence>
<dbReference type="PANTHER" id="PTHR46148">
    <property type="entry name" value="CHROMO DOMAIN-CONTAINING PROTEIN"/>
    <property type="match status" value="1"/>
</dbReference>
<reference evidence="2" key="2">
    <citation type="submission" date="2022-01" db="EMBL/GenBank/DDBJ databases">
        <authorList>
            <person name="Yamashiro T."/>
            <person name="Shiraishi A."/>
            <person name="Satake H."/>
            <person name="Nakayama K."/>
        </authorList>
    </citation>
    <scope>NUCLEOTIDE SEQUENCE</scope>
</reference>
<dbReference type="Proteomes" id="UP001151760">
    <property type="component" value="Unassembled WGS sequence"/>
</dbReference>
<organism evidence="2 3">
    <name type="scientific">Tanacetum coccineum</name>
    <dbReference type="NCBI Taxonomy" id="301880"/>
    <lineage>
        <taxon>Eukaryota</taxon>
        <taxon>Viridiplantae</taxon>
        <taxon>Streptophyta</taxon>
        <taxon>Embryophyta</taxon>
        <taxon>Tracheophyta</taxon>
        <taxon>Spermatophyta</taxon>
        <taxon>Magnoliopsida</taxon>
        <taxon>eudicotyledons</taxon>
        <taxon>Gunneridae</taxon>
        <taxon>Pentapetalae</taxon>
        <taxon>asterids</taxon>
        <taxon>campanulids</taxon>
        <taxon>Asterales</taxon>
        <taxon>Asteraceae</taxon>
        <taxon>Asteroideae</taxon>
        <taxon>Anthemideae</taxon>
        <taxon>Anthemidinae</taxon>
        <taxon>Tanacetum</taxon>
    </lineage>
</organism>
<reference evidence="2" key="1">
    <citation type="journal article" date="2022" name="Int. J. Mol. Sci.">
        <title>Draft Genome of Tanacetum Coccineum: Genomic Comparison of Closely Related Tanacetum-Family Plants.</title>
        <authorList>
            <person name="Yamashiro T."/>
            <person name="Shiraishi A."/>
            <person name="Nakayama K."/>
            <person name="Satake H."/>
        </authorList>
    </citation>
    <scope>NUCLEOTIDE SEQUENCE</scope>
</reference>
<dbReference type="Pfam" id="PF24626">
    <property type="entry name" value="SH3_Tf2-1"/>
    <property type="match status" value="1"/>
</dbReference>
<sequence length="385" mass="44877">MCFCGNVRLSKRKFWKYIMGRWLGKRWKVMRYFRDHGERTQGFVKTLMNTKVEEEHGVHLKLELELLRKEKLYAKKNVVTDALSRKERVKPRRVRAMAMTIQYGVRGMILAAQSKAFKQENGMMRTVVMDEAHHQDNSKEWNSGDDQLRLRWMIYLVVLADAAESVRDTIGFEYCLASSSGWTKSPVLWAEIGESSLIGPELVQETTDKVVLIKEKLKAARDRQKSYADNRRKPLEFEVGDRVMLKVSPWKGVIRFGKKGKLAPRYVGPFEILERIGPVAYRLRLPEELSGVHDTFHVSNLKKCLADASLHVPLDEIKVDKTLRFVEEPVEIMDREVKSLKRSRILLVKVHWNSKRGPEFTWEREDHMKSKYPQLFVDRAVESAS</sequence>
<keyword evidence="3" id="KW-1185">Reference proteome</keyword>
<protein>
    <recommendedName>
        <fullName evidence="1">Tf2-1-like SH3-like domain-containing protein</fullName>
    </recommendedName>
</protein>
<proteinExistence type="predicted"/>
<name>A0ABQ4YZP6_9ASTR</name>
<comment type="caution">
    <text evidence="2">The sequence shown here is derived from an EMBL/GenBank/DDBJ whole genome shotgun (WGS) entry which is preliminary data.</text>
</comment>
<accession>A0ABQ4YZP6</accession>